<dbReference type="EMBL" id="QXGA01000027">
    <property type="protein sequence ID" value="KAE9154852.1"/>
    <property type="molecule type" value="Genomic_DNA"/>
</dbReference>
<name>A0A6A3ZHY5_9STRA</name>
<dbReference type="AlphaFoldDB" id="A0A6A3ZHY5"/>
<dbReference type="Proteomes" id="UP000441208">
    <property type="component" value="Unassembled WGS sequence"/>
</dbReference>
<dbReference type="Proteomes" id="UP000460718">
    <property type="component" value="Unassembled WGS sequence"/>
</dbReference>
<evidence type="ECO:0000313" key="6">
    <source>
        <dbReference type="EMBL" id="KAE9235510.1"/>
    </source>
</evidence>
<reference evidence="9 10" key="1">
    <citation type="submission" date="2018-08" db="EMBL/GenBank/DDBJ databases">
        <title>Genomic investigation of the strawberry pathogen Phytophthora fragariae indicates pathogenicity is determined by transcriptional variation in three key races.</title>
        <authorList>
            <person name="Adams T.M."/>
            <person name="Armitage A.D."/>
            <person name="Sobczyk M.K."/>
            <person name="Bates H.J."/>
            <person name="Dunwell J.M."/>
            <person name="Nellist C.F."/>
            <person name="Harrison R.J."/>
        </authorList>
    </citation>
    <scope>NUCLEOTIDE SEQUENCE [LARGE SCALE GENOMIC DNA]</scope>
    <source>
        <strain evidence="7 11">A4</strain>
        <strain evidence="6 10">NOV-27</strain>
        <strain evidence="5 12">NOV-5</strain>
        <strain evidence="4 13">NOV-71</strain>
        <strain evidence="8 15">NOV-77</strain>
        <strain evidence="2 9">NOV-9</strain>
        <strain evidence="3 14">SCRP245</strain>
    </source>
</reference>
<evidence type="ECO:0000313" key="7">
    <source>
        <dbReference type="EMBL" id="KAE9328976.1"/>
    </source>
</evidence>
<evidence type="ECO:0000313" key="15">
    <source>
        <dbReference type="Proteomes" id="UP000486351"/>
    </source>
</evidence>
<dbReference type="EMBL" id="QXFY01000004">
    <property type="protein sequence ID" value="KAE9362291.1"/>
    <property type="molecule type" value="Genomic_DNA"/>
</dbReference>
<organism evidence="6 10">
    <name type="scientific">Phytophthora fragariae</name>
    <dbReference type="NCBI Taxonomy" id="53985"/>
    <lineage>
        <taxon>Eukaryota</taxon>
        <taxon>Sar</taxon>
        <taxon>Stramenopiles</taxon>
        <taxon>Oomycota</taxon>
        <taxon>Peronosporomycetes</taxon>
        <taxon>Peronosporales</taxon>
        <taxon>Peronosporaceae</taxon>
        <taxon>Phytophthora</taxon>
    </lineage>
</organism>
<evidence type="ECO:0000313" key="2">
    <source>
        <dbReference type="EMBL" id="KAE8948887.1"/>
    </source>
</evidence>
<dbReference type="EMBL" id="QXFZ01000034">
    <property type="protein sequence ID" value="KAE9138384.1"/>
    <property type="molecule type" value="Genomic_DNA"/>
</dbReference>
<evidence type="ECO:0000313" key="3">
    <source>
        <dbReference type="EMBL" id="KAE9029735.1"/>
    </source>
</evidence>
<evidence type="ECO:0000313" key="9">
    <source>
        <dbReference type="Proteomes" id="UP000429523"/>
    </source>
</evidence>
<gene>
    <name evidence="7" type="ORF">PF001_g1126</name>
    <name evidence="6" type="ORF">PF005_g1430</name>
    <name evidence="5" type="ORF">PF006_g1150</name>
    <name evidence="4" type="ORF">PF007_g1447</name>
    <name evidence="8" type="ORF">PF008_g205</name>
    <name evidence="2" type="ORF">PF009_g1538</name>
    <name evidence="3" type="ORF">PF011_g923</name>
</gene>
<accession>A0A6A3ZHY5</accession>
<dbReference type="EMBL" id="QXGB01000035">
    <property type="protein sequence ID" value="KAE9235510.1"/>
    <property type="molecule type" value="Genomic_DNA"/>
</dbReference>
<evidence type="ECO:0000313" key="8">
    <source>
        <dbReference type="EMBL" id="KAE9362291.1"/>
    </source>
</evidence>
<dbReference type="Proteomes" id="UP000433483">
    <property type="component" value="Unassembled WGS sequence"/>
</dbReference>
<dbReference type="Proteomes" id="UP000440732">
    <property type="component" value="Unassembled WGS sequence"/>
</dbReference>
<dbReference type="Proteomes" id="UP000486351">
    <property type="component" value="Unassembled WGS sequence"/>
</dbReference>
<feature type="region of interest" description="Disordered" evidence="1">
    <location>
        <begin position="1"/>
        <end position="51"/>
    </location>
</feature>
<dbReference type="Proteomes" id="UP000437068">
    <property type="component" value="Unassembled WGS sequence"/>
</dbReference>
<evidence type="ECO:0000313" key="12">
    <source>
        <dbReference type="Proteomes" id="UP000440732"/>
    </source>
</evidence>
<comment type="caution">
    <text evidence="6">The sequence shown here is derived from an EMBL/GenBank/DDBJ whole genome shotgun (WGS) entry which is preliminary data.</text>
</comment>
<evidence type="ECO:0000313" key="5">
    <source>
        <dbReference type="EMBL" id="KAE9154852.1"/>
    </source>
</evidence>
<evidence type="ECO:0000313" key="4">
    <source>
        <dbReference type="EMBL" id="KAE9138384.1"/>
    </source>
</evidence>
<dbReference type="EMBL" id="QXGE01000026">
    <property type="protein sequence ID" value="KAE9328976.1"/>
    <property type="molecule type" value="Genomic_DNA"/>
</dbReference>
<proteinExistence type="predicted"/>
<keyword evidence="10" id="KW-1185">Reference proteome</keyword>
<evidence type="ECO:0000313" key="10">
    <source>
        <dbReference type="Proteomes" id="UP000433483"/>
    </source>
</evidence>
<protein>
    <submittedName>
        <fullName evidence="6">Uncharacterized protein</fullName>
    </submittedName>
</protein>
<evidence type="ECO:0000313" key="13">
    <source>
        <dbReference type="Proteomes" id="UP000441208"/>
    </source>
</evidence>
<dbReference type="EMBL" id="QXGF01000036">
    <property type="protein sequence ID" value="KAE8948887.1"/>
    <property type="molecule type" value="Genomic_DNA"/>
</dbReference>
<evidence type="ECO:0000313" key="14">
    <source>
        <dbReference type="Proteomes" id="UP000460718"/>
    </source>
</evidence>
<evidence type="ECO:0000313" key="11">
    <source>
        <dbReference type="Proteomes" id="UP000437068"/>
    </source>
</evidence>
<dbReference type="EMBL" id="QXFW01000023">
    <property type="protein sequence ID" value="KAE9029735.1"/>
    <property type="molecule type" value="Genomic_DNA"/>
</dbReference>
<sequence>MGVPVGSENAPQQSDFTPKKVAAVDLETMTPTGKPPEEKAGEIKSTPPRGI</sequence>
<evidence type="ECO:0000256" key="1">
    <source>
        <dbReference type="SAM" id="MobiDB-lite"/>
    </source>
</evidence>
<dbReference type="Proteomes" id="UP000429523">
    <property type="component" value="Unassembled WGS sequence"/>
</dbReference>